<protein>
    <submittedName>
        <fullName evidence="1">Uncharacterized protein</fullName>
    </submittedName>
</protein>
<keyword evidence="2" id="KW-1185">Reference proteome</keyword>
<sequence>MSDIVNELRQHALICANEIKKWNPDDSNKVERAYGLAEMFAGNHCPTCWVKDEKAMLLTVLTSNFLTFRTVTKYYRCGRCKFSCVFPKQQRTET</sequence>
<proteinExistence type="predicted"/>
<evidence type="ECO:0000313" key="2">
    <source>
        <dbReference type="Proteomes" id="UP000183471"/>
    </source>
</evidence>
<comment type="caution">
    <text evidence="1">The sequence shown here is derived from an EMBL/GenBank/DDBJ whole genome shotgun (WGS) entry which is preliminary data.</text>
</comment>
<gene>
    <name evidence="1" type="ORF">SAMN05216402_2439</name>
</gene>
<evidence type="ECO:0000313" key="1">
    <source>
        <dbReference type="EMBL" id="SDQ82422.1"/>
    </source>
</evidence>
<dbReference type="Proteomes" id="UP000183471">
    <property type="component" value="Unassembled WGS sequence"/>
</dbReference>
<organism evidence="1 2">
    <name type="scientific">Nitrosospira multiformis</name>
    <dbReference type="NCBI Taxonomy" id="1231"/>
    <lineage>
        <taxon>Bacteria</taxon>
        <taxon>Pseudomonadati</taxon>
        <taxon>Pseudomonadota</taxon>
        <taxon>Betaproteobacteria</taxon>
        <taxon>Nitrosomonadales</taxon>
        <taxon>Nitrosomonadaceae</taxon>
        <taxon>Nitrosospira</taxon>
    </lineage>
</organism>
<name>A0ABY0TH45_9PROT</name>
<accession>A0ABY0TH45</accession>
<reference evidence="1 2" key="1">
    <citation type="submission" date="2016-10" db="EMBL/GenBank/DDBJ databases">
        <authorList>
            <person name="Varghese N."/>
            <person name="Submissions S."/>
        </authorList>
    </citation>
    <scope>NUCLEOTIDE SEQUENCE [LARGE SCALE GENOMIC DNA]</scope>
    <source>
        <strain evidence="1 2">Nl1</strain>
    </source>
</reference>
<dbReference type="EMBL" id="FNKY01000001">
    <property type="protein sequence ID" value="SDQ82422.1"/>
    <property type="molecule type" value="Genomic_DNA"/>
</dbReference>